<evidence type="ECO:0000259" key="8">
    <source>
        <dbReference type="PROSITE" id="PS50893"/>
    </source>
</evidence>
<keyword evidence="3" id="KW-0997">Cell inner membrane</keyword>
<keyword evidence="5 9" id="KW-0067">ATP-binding</keyword>
<dbReference type="RefSeq" id="WP_259553264.1">
    <property type="nucleotide sequence ID" value="NZ_BAABHW010000006.1"/>
</dbReference>
<dbReference type="GO" id="GO:0005524">
    <property type="term" value="F:ATP binding"/>
    <property type="evidence" value="ECO:0007669"/>
    <property type="project" value="UniProtKB-KW"/>
</dbReference>
<keyword evidence="2" id="KW-1003">Cell membrane</keyword>
<protein>
    <submittedName>
        <fullName evidence="9">ATP-binding cassette domain-containing protein</fullName>
    </submittedName>
</protein>
<comment type="caution">
    <text evidence="9">The sequence shown here is derived from an EMBL/GenBank/DDBJ whole genome shotgun (WGS) entry which is preliminary data.</text>
</comment>
<gene>
    <name evidence="9" type="ORF">GCM10023209_33940</name>
</gene>
<dbReference type="PANTHER" id="PTHR42781:SF1">
    <property type="entry name" value="THIAMINE IMPORT ATP-BINDING PROTEIN THIQ"/>
    <property type="match status" value="1"/>
</dbReference>
<dbReference type="PROSITE" id="PS00211">
    <property type="entry name" value="ABC_TRANSPORTER_1"/>
    <property type="match status" value="1"/>
</dbReference>
<organism evidence="9 10">
    <name type="scientific">[Roseibacterium] beibuensis</name>
    <dbReference type="NCBI Taxonomy" id="1193142"/>
    <lineage>
        <taxon>Bacteria</taxon>
        <taxon>Pseudomonadati</taxon>
        <taxon>Pseudomonadota</taxon>
        <taxon>Alphaproteobacteria</taxon>
        <taxon>Rhodobacterales</taxon>
        <taxon>Roseobacteraceae</taxon>
        <taxon>Roseicyclus</taxon>
    </lineage>
</organism>
<evidence type="ECO:0000313" key="10">
    <source>
        <dbReference type="Proteomes" id="UP001499910"/>
    </source>
</evidence>
<name>A0ABP9LQ41_9RHOB</name>
<sequence length="229" mass="24635">MLRLENTVTRWGDFVLSADLSVARGERVALLGASGSGKSSLLSLIAGFQRPDEGRILIDGRDMTDTTVAGRPLSILFQDGNLFPHLSVFQNVALGVRPDLRLAPSDTERVEGALEKVGLVGMGARAPSELSGGQQSRVALARMLLRDRPLVLLDEPFAALDPGLRSEMLGLMADLCDEAGLTLVMASHDLRDAERLCDRLILLSEGAVVLDMGLADALRDPPEILKPWT</sequence>
<feature type="domain" description="ABC transporter" evidence="8">
    <location>
        <begin position="2"/>
        <end position="224"/>
    </location>
</feature>
<keyword evidence="4" id="KW-0547">Nucleotide-binding</keyword>
<evidence type="ECO:0000256" key="2">
    <source>
        <dbReference type="ARBA" id="ARBA00022475"/>
    </source>
</evidence>
<reference evidence="10" key="1">
    <citation type="journal article" date="2019" name="Int. J. Syst. Evol. Microbiol.">
        <title>The Global Catalogue of Microorganisms (GCM) 10K type strain sequencing project: providing services to taxonomists for standard genome sequencing and annotation.</title>
        <authorList>
            <consortium name="The Broad Institute Genomics Platform"/>
            <consortium name="The Broad Institute Genome Sequencing Center for Infectious Disease"/>
            <person name="Wu L."/>
            <person name="Ma J."/>
        </authorList>
    </citation>
    <scope>NUCLEOTIDE SEQUENCE [LARGE SCALE GENOMIC DNA]</scope>
    <source>
        <strain evidence="10">JCM 18015</strain>
    </source>
</reference>
<dbReference type="PANTHER" id="PTHR42781">
    <property type="entry name" value="SPERMIDINE/PUTRESCINE IMPORT ATP-BINDING PROTEIN POTA"/>
    <property type="match status" value="1"/>
</dbReference>
<evidence type="ECO:0000256" key="1">
    <source>
        <dbReference type="ARBA" id="ARBA00022448"/>
    </source>
</evidence>
<evidence type="ECO:0000256" key="5">
    <source>
        <dbReference type="ARBA" id="ARBA00022840"/>
    </source>
</evidence>
<dbReference type="InterPro" id="IPR027417">
    <property type="entry name" value="P-loop_NTPase"/>
</dbReference>
<dbReference type="SMART" id="SM00382">
    <property type="entry name" value="AAA"/>
    <property type="match status" value="1"/>
</dbReference>
<evidence type="ECO:0000256" key="6">
    <source>
        <dbReference type="ARBA" id="ARBA00022967"/>
    </source>
</evidence>
<proteinExistence type="predicted"/>
<evidence type="ECO:0000256" key="3">
    <source>
        <dbReference type="ARBA" id="ARBA00022519"/>
    </source>
</evidence>
<dbReference type="PROSITE" id="PS50893">
    <property type="entry name" value="ABC_TRANSPORTER_2"/>
    <property type="match status" value="1"/>
</dbReference>
<dbReference type="InterPro" id="IPR003593">
    <property type="entry name" value="AAA+_ATPase"/>
</dbReference>
<keyword evidence="10" id="KW-1185">Reference proteome</keyword>
<dbReference type="EMBL" id="BAABHW010000006">
    <property type="protein sequence ID" value="GAA5080408.1"/>
    <property type="molecule type" value="Genomic_DNA"/>
</dbReference>
<keyword evidence="1" id="KW-0813">Transport</keyword>
<accession>A0ABP9LQ41</accession>
<dbReference type="InterPro" id="IPR050093">
    <property type="entry name" value="ABC_SmlMolc_Importer"/>
</dbReference>
<dbReference type="Proteomes" id="UP001499910">
    <property type="component" value="Unassembled WGS sequence"/>
</dbReference>
<dbReference type="InterPro" id="IPR003439">
    <property type="entry name" value="ABC_transporter-like_ATP-bd"/>
</dbReference>
<dbReference type="Gene3D" id="3.40.50.300">
    <property type="entry name" value="P-loop containing nucleotide triphosphate hydrolases"/>
    <property type="match status" value="1"/>
</dbReference>
<keyword evidence="7" id="KW-0472">Membrane</keyword>
<keyword evidence="6" id="KW-1278">Translocase</keyword>
<evidence type="ECO:0000256" key="7">
    <source>
        <dbReference type="ARBA" id="ARBA00023136"/>
    </source>
</evidence>
<dbReference type="Pfam" id="PF00005">
    <property type="entry name" value="ABC_tran"/>
    <property type="match status" value="1"/>
</dbReference>
<evidence type="ECO:0000256" key="4">
    <source>
        <dbReference type="ARBA" id="ARBA00022741"/>
    </source>
</evidence>
<evidence type="ECO:0000313" key="9">
    <source>
        <dbReference type="EMBL" id="GAA5080408.1"/>
    </source>
</evidence>
<dbReference type="SUPFAM" id="SSF52540">
    <property type="entry name" value="P-loop containing nucleoside triphosphate hydrolases"/>
    <property type="match status" value="1"/>
</dbReference>
<dbReference type="InterPro" id="IPR017871">
    <property type="entry name" value="ABC_transporter-like_CS"/>
</dbReference>